<dbReference type="InterPro" id="IPR029063">
    <property type="entry name" value="SAM-dependent_MTases_sf"/>
</dbReference>
<evidence type="ECO:0000313" key="3">
    <source>
        <dbReference type="Proteomes" id="UP001501521"/>
    </source>
</evidence>
<keyword evidence="2" id="KW-0489">Methyltransferase</keyword>
<accession>A0ABP9EY70</accession>
<dbReference type="EMBL" id="BAABLV010000005">
    <property type="protein sequence ID" value="GAA4889846.1"/>
    <property type="molecule type" value="Genomic_DNA"/>
</dbReference>
<dbReference type="InterPro" id="IPR041698">
    <property type="entry name" value="Methyltransf_25"/>
</dbReference>
<dbReference type="GO" id="GO:0032259">
    <property type="term" value="P:methylation"/>
    <property type="evidence" value="ECO:0007669"/>
    <property type="project" value="UniProtKB-KW"/>
</dbReference>
<dbReference type="Gene3D" id="3.40.50.150">
    <property type="entry name" value="Vaccinia Virus protein VP39"/>
    <property type="match status" value="1"/>
</dbReference>
<dbReference type="Proteomes" id="UP001501521">
    <property type="component" value="Unassembled WGS sequence"/>
</dbReference>
<organism evidence="2 3">
    <name type="scientific">Tessaracoccus lubricantis</name>
    <dbReference type="NCBI Taxonomy" id="545543"/>
    <lineage>
        <taxon>Bacteria</taxon>
        <taxon>Bacillati</taxon>
        <taxon>Actinomycetota</taxon>
        <taxon>Actinomycetes</taxon>
        <taxon>Propionibacteriales</taxon>
        <taxon>Propionibacteriaceae</taxon>
        <taxon>Tessaracoccus</taxon>
    </lineage>
</organism>
<dbReference type="Pfam" id="PF13649">
    <property type="entry name" value="Methyltransf_25"/>
    <property type="match status" value="1"/>
</dbReference>
<proteinExistence type="predicted"/>
<keyword evidence="3" id="KW-1185">Reference proteome</keyword>
<gene>
    <name evidence="2" type="ORF">GCM10025789_02870</name>
</gene>
<keyword evidence="2" id="KW-0808">Transferase</keyword>
<dbReference type="GO" id="GO:0008168">
    <property type="term" value="F:methyltransferase activity"/>
    <property type="evidence" value="ECO:0007669"/>
    <property type="project" value="UniProtKB-KW"/>
</dbReference>
<reference evidence="3" key="1">
    <citation type="journal article" date="2019" name="Int. J. Syst. Evol. Microbiol.">
        <title>The Global Catalogue of Microorganisms (GCM) 10K type strain sequencing project: providing services to taxonomists for standard genome sequencing and annotation.</title>
        <authorList>
            <consortium name="The Broad Institute Genomics Platform"/>
            <consortium name="The Broad Institute Genome Sequencing Center for Infectious Disease"/>
            <person name="Wu L."/>
            <person name="Ma J."/>
        </authorList>
    </citation>
    <scope>NUCLEOTIDE SEQUENCE [LARGE SCALE GENOMIC DNA]</scope>
    <source>
        <strain evidence="3">JCM 19125</strain>
    </source>
</reference>
<feature type="domain" description="Methyltransferase" evidence="1">
    <location>
        <begin position="59"/>
        <end position="154"/>
    </location>
</feature>
<evidence type="ECO:0000259" key="1">
    <source>
        <dbReference type="Pfam" id="PF13649"/>
    </source>
</evidence>
<sequence>MTKKAAVSPEPSKWTRMIQADPDHSHRYIQRFKTMAAQGHDLHGEARTVDAMVGRGSRILDAGCGPGRVGGRLHELGHTVVGIDVDPALIAAAEEDHPGPTWVVGDLAEMDLPAQGIEANFDVIVSAGNVMGFLAPSTRVDVLRRFATHLADDGRAIIGFGAGRGYDFRDFLADCAEAGLALQIPLSTWDLRPFTEDSTFIVAICGKA</sequence>
<protein>
    <submittedName>
        <fullName evidence="2">Class I SAM-dependent methyltransferase</fullName>
    </submittedName>
</protein>
<evidence type="ECO:0000313" key="2">
    <source>
        <dbReference type="EMBL" id="GAA4889846.1"/>
    </source>
</evidence>
<dbReference type="PANTHER" id="PTHR43464">
    <property type="entry name" value="METHYLTRANSFERASE"/>
    <property type="match status" value="1"/>
</dbReference>
<dbReference type="CDD" id="cd02440">
    <property type="entry name" value="AdoMet_MTases"/>
    <property type="match status" value="1"/>
</dbReference>
<comment type="caution">
    <text evidence="2">The sequence shown here is derived from an EMBL/GenBank/DDBJ whole genome shotgun (WGS) entry which is preliminary data.</text>
</comment>
<dbReference type="SUPFAM" id="SSF53335">
    <property type="entry name" value="S-adenosyl-L-methionine-dependent methyltransferases"/>
    <property type="match status" value="1"/>
</dbReference>
<name>A0ABP9EY70_9ACTN</name>
<dbReference type="PANTHER" id="PTHR43464:SF23">
    <property type="entry name" value="JUVENILE HORMONE ACID O-METHYLTRANSFERASE"/>
    <property type="match status" value="1"/>
</dbReference>